<feature type="non-terminal residue" evidence="2">
    <location>
        <position position="1"/>
    </location>
</feature>
<dbReference type="Gene3D" id="2.40.110.10">
    <property type="entry name" value="Butyryl-CoA Dehydrogenase, subunit A, domain 2"/>
    <property type="match status" value="1"/>
</dbReference>
<dbReference type="EMBL" id="CP144695">
    <property type="protein sequence ID" value="WVZ04948.1"/>
    <property type="molecule type" value="Genomic_DNA"/>
</dbReference>
<dbReference type="GO" id="GO:0003995">
    <property type="term" value="F:acyl-CoA dehydrogenase activity"/>
    <property type="evidence" value="ECO:0007669"/>
    <property type="project" value="InterPro"/>
</dbReference>
<evidence type="ECO:0000313" key="2">
    <source>
        <dbReference type="EMBL" id="WVZ04948.1"/>
    </source>
</evidence>
<dbReference type="GO" id="GO:0050660">
    <property type="term" value="F:flavin adenine dinucleotide binding"/>
    <property type="evidence" value="ECO:0007669"/>
    <property type="project" value="InterPro"/>
</dbReference>
<sequence>EISFAQTSRFQFGQFRFHQNSALSQFVSVAFSHATRDEEWRFLEEAEFPFQVIPHSADLHVAGGQLKFYVYYVSRYGCPGLSMTENAAAVAEVARVDASCSTFSLVHSSLTMLTIALCGSEAQKRKYLPFLAQMKTIACWALTEPDDGTDGSSLRTTASQVEGGWILDGQN</sequence>
<feature type="domain" description="Acyl-CoA dehydrogenase/oxidase N-terminal" evidence="1">
    <location>
        <begin position="36"/>
        <end position="134"/>
    </location>
</feature>
<dbReference type="PANTHER" id="PTHR43188:SF1">
    <property type="entry name" value="ACYL-COA DEHYDROGENASE"/>
    <property type="match status" value="1"/>
</dbReference>
<evidence type="ECO:0000259" key="1">
    <source>
        <dbReference type="Pfam" id="PF02771"/>
    </source>
</evidence>
<dbReference type="InterPro" id="IPR009100">
    <property type="entry name" value="AcylCoA_DH/oxidase_NM_dom_sf"/>
</dbReference>
<dbReference type="PANTHER" id="PTHR43188">
    <property type="entry name" value="ACYL-COENZYME A OXIDASE"/>
    <property type="match status" value="1"/>
</dbReference>
<proteinExistence type="predicted"/>
<dbReference type="GO" id="GO:0005777">
    <property type="term" value="C:peroxisome"/>
    <property type="evidence" value="ECO:0007669"/>
    <property type="project" value="TreeGrafter"/>
</dbReference>
<dbReference type="InterPro" id="IPR045008">
    <property type="entry name" value="ACX4-like"/>
</dbReference>
<keyword evidence="3" id="KW-1185">Reference proteome</keyword>
<dbReference type="Gene3D" id="1.10.540.10">
    <property type="entry name" value="Acyl-CoA dehydrogenase/oxidase, N-terminal domain"/>
    <property type="match status" value="1"/>
</dbReference>
<evidence type="ECO:0000313" key="3">
    <source>
        <dbReference type="Proteomes" id="UP001374535"/>
    </source>
</evidence>
<dbReference type="Pfam" id="PF02771">
    <property type="entry name" value="Acyl-CoA_dh_N"/>
    <property type="match status" value="1"/>
</dbReference>
<dbReference type="GO" id="GO:0006635">
    <property type="term" value="P:fatty acid beta-oxidation"/>
    <property type="evidence" value="ECO:0007669"/>
    <property type="project" value="InterPro"/>
</dbReference>
<dbReference type="InterPro" id="IPR037069">
    <property type="entry name" value="AcylCoA_DH/ox_N_sf"/>
</dbReference>
<name>A0AAQ3NAB5_VIGMU</name>
<organism evidence="2 3">
    <name type="scientific">Vigna mungo</name>
    <name type="common">Black gram</name>
    <name type="synonym">Phaseolus mungo</name>
    <dbReference type="NCBI Taxonomy" id="3915"/>
    <lineage>
        <taxon>Eukaryota</taxon>
        <taxon>Viridiplantae</taxon>
        <taxon>Streptophyta</taxon>
        <taxon>Embryophyta</taxon>
        <taxon>Tracheophyta</taxon>
        <taxon>Spermatophyta</taxon>
        <taxon>Magnoliopsida</taxon>
        <taxon>eudicotyledons</taxon>
        <taxon>Gunneridae</taxon>
        <taxon>Pentapetalae</taxon>
        <taxon>rosids</taxon>
        <taxon>fabids</taxon>
        <taxon>Fabales</taxon>
        <taxon>Fabaceae</taxon>
        <taxon>Papilionoideae</taxon>
        <taxon>50 kb inversion clade</taxon>
        <taxon>NPAAA clade</taxon>
        <taxon>indigoferoid/millettioid clade</taxon>
        <taxon>Phaseoleae</taxon>
        <taxon>Vigna</taxon>
    </lineage>
</organism>
<dbReference type="InterPro" id="IPR046373">
    <property type="entry name" value="Acyl-CoA_Oxase/DH_mid-dom_sf"/>
</dbReference>
<gene>
    <name evidence="2" type="ORF">V8G54_018294</name>
</gene>
<dbReference type="AlphaFoldDB" id="A0AAQ3NAB5"/>
<dbReference type="Proteomes" id="UP001374535">
    <property type="component" value="Chromosome 6"/>
</dbReference>
<protein>
    <recommendedName>
        <fullName evidence="1">Acyl-CoA dehydrogenase/oxidase N-terminal domain-containing protein</fullName>
    </recommendedName>
</protein>
<dbReference type="InterPro" id="IPR013786">
    <property type="entry name" value="AcylCoA_DH/ox_N"/>
</dbReference>
<dbReference type="SUPFAM" id="SSF56645">
    <property type="entry name" value="Acyl-CoA dehydrogenase NM domain-like"/>
    <property type="match status" value="1"/>
</dbReference>
<accession>A0AAQ3NAB5</accession>
<reference evidence="2 3" key="1">
    <citation type="journal article" date="2023" name="Life. Sci Alliance">
        <title>Evolutionary insights into 3D genome organization and epigenetic landscape of Vigna mungo.</title>
        <authorList>
            <person name="Junaid A."/>
            <person name="Singh B."/>
            <person name="Bhatia S."/>
        </authorList>
    </citation>
    <scope>NUCLEOTIDE SEQUENCE [LARGE SCALE GENOMIC DNA]</scope>
    <source>
        <strain evidence="2">Urdbean</strain>
    </source>
</reference>